<dbReference type="SUPFAM" id="SSF54534">
    <property type="entry name" value="FKBP-like"/>
    <property type="match status" value="1"/>
</dbReference>
<dbReference type="InterPro" id="IPR046357">
    <property type="entry name" value="PPIase_dom_sf"/>
</dbReference>
<keyword evidence="1" id="KW-0413">Isomerase</keyword>
<evidence type="ECO:0000313" key="1">
    <source>
        <dbReference type="EMBL" id="KGJ86872.1"/>
    </source>
</evidence>
<evidence type="ECO:0000313" key="2">
    <source>
        <dbReference type="Proteomes" id="UP000029843"/>
    </source>
</evidence>
<dbReference type="Proteomes" id="UP000029843">
    <property type="component" value="Unassembled WGS sequence"/>
</dbReference>
<name>A0A099K9W4_COLPS</name>
<gene>
    <name evidence="1" type="ORF">ND2E_0279</name>
</gene>
<comment type="caution">
    <text evidence="1">The sequence shown here is derived from an EMBL/GenBank/DDBJ whole genome shotgun (WGS) entry which is preliminary data.</text>
</comment>
<accession>A0A099K9W4</accession>
<proteinExistence type="predicted"/>
<dbReference type="EMBL" id="JQED01000055">
    <property type="protein sequence ID" value="KGJ86872.1"/>
    <property type="molecule type" value="Genomic_DNA"/>
</dbReference>
<protein>
    <submittedName>
        <fullName evidence="1">PpiCB, peptidyl-prolyl cis-trans isomerase C (Rotamase C)</fullName>
    </submittedName>
</protein>
<dbReference type="PATRIC" id="fig|28229.4.peg.3758"/>
<reference evidence="1 2" key="1">
    <citation type="submission" date="2014-08" db="EMBL/GenBank/DDBJ databases">
        <title>Genomic and Phenotypic Diversity of Colwellia psychrerythraea strains from Disparate Marine Basins.</title>
        <authorList>
            <person name="Techtmann S.M."/>
            <person name="Stelling S.C."/>
            <person name="Utturkar S.M."/>
            <person name="Alshibli N."/>
            <person name="Harris A."/>
            <person name="Brown S.D."/>
            <person name="Hazen T.C."/>
        </authorList>
    </citation>
    <scope>NUCLEOTIDE SEQUENCE [LARGE SCALE GENOMIC DNA]</scope>
    <source>
        <strain evidence="1 2">ND2E</strain>
    </source>
</reference>
<dbReference type="Gene3D" id="3.10.50.40">
    <property type="match status" value="1"/>
</dbReference>
<dbReference type="GO" id="GO:0003755">
    <property type="term" value="F:peptidyl-prolyl cis-trans isomerase activity"/>
    <property type="evidence" value="ECO:0007669"/>
    <property type="project" value="InterPro"/>
</dbReference>
<organism evidence="1 2">
    <name type="scientific">Colwellia psychrerythraea</name>
    <name type="common">Vibrio psychroerythus</name>
    <dbReference type="NCBI Taxonomy" id="28229"/>
    <lineage>
        <taxon>Bacteria</taxon>
        <taxon>Pseudomonadati</taxon>
        <taxon>Pseudomonadota</taxon>
        <taxon>Gammaproteobacteria</taxon>
        <taxon>Alteromonadales</taxon>
        <taxon>Colwelliaceae</taxon>
        <taxon>Colwellia</taxon>
    </lineage>
</organism>
<dbReference type="AlphaFoldDB" id="A0A099K9W4"/>
<sequence>MAATAHALHILVKHKEIAEDIIKQLAKGAKFQTLAKNIQRALLIKKAAT</sequence>